<gene>
    <name evidence="1" type="ORF">C2G38_2200003</name>
</gene>
<comment type="caution">
    <text evidence="1">The sequence shown here is derived from an EMBL/GenBank/DDBJ whole genome shotgun (WGS) entry which is preliminary data.</text>
</comment>
<dbReference type="AlphaFoldDB" id="A0A397UVC3"/>
<keyword evidence="2" id="KW-1185">Reference proteome</keyword>
<reference evidence="1 2" key="1">
    <citation type="submission" date="2018-06" db="EMBL/GenBank/DDBJ databases">
        <title>Comparative genomics reveals the genomic features of Rhizophagus irregularis, R. cerebriforme, R. diaphanum and Gigaspora rosea, and their symbiotic lifestyle signature.</title>
        <authorList>
            <person name="Morin E."/>
            <person name="San Clemente H."/>
            <person name="Chen E.C.H."/>
            <person name="De La Providencia I."/>
            <person name="Hainaut M."/>
            <person name="Kuo A."/>
            <person name="Kohler A."/>
            <person name="Murat C."/>
            <person name="Tang N."/>
            <person name="Roy S."/>
            <person name="Loubradou J."/>
            <person name="Henrissat B."/>
            <person name="Grigoriev I.V."/>
            <person name="Corradi N."/>
            <person name="Roux C."/>
            <person name="Martin F.M."/>
        </authorList>
    </citation>
    <scope>NUCLEOTIDE SEQUENCE [LARGE SCALE GENOMIC DNA]</scope>
    <source>
        <strain evidence="1 2">DAOM 194757</strain>
    </source>
</reference>
<organism evidence="1 2">
    <name type="scientific">Gigaspora rosea</name>
    <dbReference type="NCBI Taxonomy" id="44941"/>
    <lineage>
        <taxon>Eukaryota</taxon>
        <taxon>Fungi</taxon>
        <taxon>Fungi incertae sedis</taxon>
        <taxon>Mucoromycota</taxon>
        <taxon>Glomeromycotina</taxon>
        <taxon>Glomeromycetes</taxon>
        <taxon>Diversisporales</taxon>
        <taxon>Gigasporaceae</taxon>
        <taxon>Gigaspora</taxon>
    </lineage>
</organism>
<name>A0A397UVC3_9GLOM</name>
<protein>
    <submittedName>
        <fullName evidence="1">Uncharacterized protein</fullName>
    </submittedName>
</protein>
<dbReference type="EMBL" id="QKWP01001000">
    <property type="protein sequence ID" value="RIB12669.1"/>
    <property type="molecule type" value="Genomic_DNA"/>
</dbReference>
<accession>A0A397UVC3</accession>
<evidence type="ECO:0000313" key="2">
    <source>
        <dbReference type="Proteomes" id="UP000266673"/>
    </source>
</evidence>
<sequence length="63" mass="7206">MKASYTDLSGDSESNANYVTKLVSFLTIELDKIENFWNISHTQSEKYYDEHTMVAPLIAENTT</sequence>
<evidence type="ECO:0000313" key="1">
    <source>
        <dbReference type="EMBL" id="RIB12669.1"/>
    </source>
</evidence>
<proteinExistence type="predicted"/>
<dbReference type="Proteomes" id="UP000266673">
    <property type="component" value="Unassembled WGS sequence"/>
</dbReference>